<dbReference type="AlphaFoldDB" id="A0ABD5RGD7"/>
<keyword evidence="2" id="KW-1185">Reference proteome</keyword>
<gene>
    <name evidence="1" type="ORF">ACFPJ5_19605</name>
</gene>
<comment type="caution">
    <text evidence="1">The sequence shown here is derived from an EMBL/GenBank/DDBJ whole genome shotgun (WGS) entry which is preliminary data.</text>
</comment>
<dbReference type="Proteomes" id="UP001596201">
    <property type="component" value="Unassembled WGS sequence"/>
</dbReference>
<organism evidence="1 2">
    <name type="scientific">Salinirubrum litoreum</name>
    <dbReference type="NCBI Taxonomy" id="1126234"/>
    <lineage>
        <taxon>Archaea</taxon>
        <taxon>Methanobacteriati</taxon>
        <taxon>Methanobacteriota</taxon>
        <taxon>Stenosarchaea group</taxon>
        <taxon>Halobacteria</taxon>
        <taxon>Halobacteriales</taxon>
        <taxon>Haloferacaceae</taxon>
        <taxon>Salinirubrum</taxon>
    </lineage>
</organism>
<name>A0ABD5RGD7_9EURY</name>
<proteinExistence type="predicted"/>
<sequence length="288" mass="31093">MKALRTLGLLLVAAVLVVVAAYAAFGVILYSFDQATYTANTTAVYDYDEVLTTAESSGYAVERVDSVGFHPDGVTALDAALGDDYEVTRVVFHHESGVELHLTVADGDRTELVVYGREYTPVDSDRLPPAWLTDRLQLALGVDRATAEGYVDELRSRAADGETPQTYADERLRLAPVYAAFEAEGSPIVRTSGDGQGGVVYQYTTDGADAGELWFVVGRAELTDRDGRWTYVLNVDRAGTIGVTVHGPPGAERAEGDLRESIRDRFAALGIPPDAAADLTFEYDGSVW</sequence>
<protein>
    <recommendedName>
        <fullName evidence="3">DUF4825 domain-containing protein</fullName>
    </recommendedName>
</protein>
<evidence type="ECO:0000313" key="2">
    <source>
        <dbReference type="Proteomes" id="UP001596201"/>
    </source>
</evidence>
<evidence type="ECO:0008006" key="3">
    <source>
        <dbReference type="Google" id="ProtNLM"/>
    </source>
</evidence>
<dbReference type="EMBL" id="JBHSKX010000004">
    <property type="protein sequence ID" value="MFC5369140.1"/>
    <property type="molecule type" value="Genomic_DNA"/>
</dbReference>
<reference evidence="1 2" key="1">
    <citation type="journal article" date="2019" name="Int. J. Syst. Evol. Microbiol.">
        <title>The Global Catalogue of Microorganisms (GCM) 10K type strain sequencing project: providing services to taxonomists for standard genome sequencing and annotation.</title>
        <authorList>
            <consortium name="The Broad Institute Genomics Platform"/>
            <consortium name="The Broad Institute Genome Sequencing Center for Infectious Disease"/>
            <person name="Wu L."/>
            <person name="Ma J."/>
        </authorList>
    </citation>
    <scope>NUCLEOTIDE SEQUENCE [LARGE SCALE GENOMIC DNA]</scope>
    <source>
        <strain evidence="1 2">CGMCC 1.12237</strain>
    </source>
</reference>
<accession>A0ABD5RGD7</accession>
<evidence type="ECO:0000313" key="1">
    <source>
        <dbReference type="EMBL" id="MFC5369140.1"/>
    </source>
</evidence>
<dbReference type="RefSeq" id="WP_227231194.1">
    <property type="nucleotide sequence ID" value="NZ_JAJCVJ010000003.1"/>
</dbReference>